<dbReference type="EMBL" id="LT629804">
    <property type="protein sequence ID" value="SDU78259.1"/>
    <property type="molecule type" value="Genomic_DNA"/>
</dbReference>
<dbReference type="InterPro" id="IPR024203">
    <property type="entry name" value="Deoxy-glucuronate_isom_IolB"/>
</dbReference>
<evidence type="ECO:0000256" key="1">
    <source>
        <dbReference type="ARBA" id="ARBA00023235"/>
    </source>
</evidence>
<dbReference type="PIRSF" id="PIRSF036628">
    <property type="entry name" value="IolB"/>
    <property type="match status" value="1"/>
</dbReference>
<accession>A0A1H2LBF3</accession>
<dbReference type="OrthoDB" id="9799936at2"/>
<dbReference type="Proteomes" id="UP000214355">
    <property type="component" value="Chromosome I"/>
</dbReference>
<dbReference type="Gene3D" id="2.60.120.10">
    <property type="entry name" value="Jelly Rolls"/>
    <property type="match status" value="2"/>
</dbReference>
<dbReference type="STRING" id="131112.SAMN04489737_0396"/>
<keyword evidence="1 2" id="KW-0413">Isomerase</keyword>
<dbReference type="PANTHER" id="PTHR39193:SF1">
    <property type="entry name" value="5-DEOXY-GLUCURONATE ISOMERASE"/>
    <property type="match status" value="1"/>
</dbReference>
<dbReference type="AlphaFoldDB" id="A0A1H2LBF3"/>
<keyword evidence="3" id="KW-1185">Reference proteome</keyword>
<name>A0A1H2LBF3_9ACTO</name>
<gene>
    <name evidence="2" type="ORF">SAMN04489737_0396</name>
</gene>
<dbReference type="InterPro" id="IPR014710">
    <property type="entry name" value="RmlC-like_jellyroll"/>
</dbReference>
<organism evidence="2 3">
    <name type="scientific">Arcanobacterium phocae</name>
    <dbReference type="NCBI Taxonomy" id="131112"/>
    <lineage>
        <taxon>Bacteria</taxon>
        <taxon>Bacillati</taxon>
        <taxon>Actinomycetota</taxon>
        <taxon>Actinomycetes</taxon>
        <taxon>Actinomycetales</taxon>
        <taxon>Actinomycetaceae</taxon>
        <taxon>Arcanobacterium</taxon>
    </lineage>
</organism>
<reference evidence="3" key="1">
    <citation type="submission" date="2016-10" db="EMBL/GenBank/DDBJ databases">
        <authorList>
            <person name="Varghese N."/>
            <person name="Submissions S."/>
        </authorList>
    </citation>
    <scope>NUCLEOTIDE SEQUENCE [LARGE SCALE GENOMIC DNA]</scope>
    <source>
        <strain evidence="3">DSM 10002</strain>
    </source>
</reference>
<dbReference type="GeneID" id="65344151"/>
<dbReference type="SUPFAM" id="SSF51182">
    <property type="entry name" value="RmlC-like cupins"/>
    <property type="match status" value="1"/>
</dbReference>
<dbReference type="InterPro" id="IPR011051">
    <property type="entry name" value="RmlC_Cupin_sf"/>
</dbReference>
<dbReference type="InterPro" id="IPR021120">
    <property type="entry name" value="KduI/IolB_isomerase"/>
</dbReference>
<dbReference type="RefSeq" id="WP_091279267.1">
    <property type="nucleotide sequence ID" value="NZ_LT629804.1"/>
</dbReference>
<sequence>MNDNDKYVLEAGSTETGKFDTYITAEKAGWDFSSLRIARLQKGESVTIDTDDDEVLVLPLNGSADVVVANEKYSLAGRESVFTAVTDYIYIPWHTSFTIVATESGRFAVPGAKSTKDLPVRYCPASDVHSGIRGAGVCSRQVNNYALGNDLETSHLLVTEVLTPGGNWSSYPPHKHDEHSDNERILEEIYYFELRPGGPEQRTDGFGLQRVYSSPGKDINVCTEVRSGDTVVVPHGYHGPSVAAPGHDMYYLNVMAGPAEDSVWMMTDDPVHTWQRQAWEGEDIDPRLPFMPVTEEKL</sequence>
<dbReference type="GO" id="GO:0008880">
    <property type="term" value="F:glucuronate isomerase activity"/>
    <property type="evidence" value="ECO:0007669"/>
    <property type="project" value="InterPro"/>
</dbReference>
<dbReference type="PANTHER" id="PTHR39193">
    <property type="entry name" value="5-DEOXY-GLUCURONATE ISOMERASE"/>
    <property type="match status" value="1"/>
</dbReference>
<evidence type="ECO:0000313" key="2">
    <source>
        <dbReference type="EMBL" id="SDU78259.1"/>
    </source>
</evidence>
<proteinExistence type="predicted"/>
<protein>
    <submittedName>
        <fullName evidence="2">5-deoxyglucuronate isomerase</fullName>
    </submittedName>
</protein>
<dbReference type="Pfam" id="PF04962">
    <property type="entry name" value="KduI"/>
    <property type="match status" value="1"/>
</dbReference>
<dbReference type="NCBIfam" id="TIGR04378">
    <property type="entry name" value="myo_inos_iolB"/>
    <property type="match status" value="1"/>
</dbReference>
<evidence type="ECO:0000313" key="3">
    <source>
        <dbReference type="Proteomes" id="UP000214355"/>
    </source>
</evidence>
<dbReference type="GO" id="GO:0019310">
    <property type="term" value="P:inositol catabolic process"/>
    <property type="evidence" value="ECO:0007669"/>
    <property type="project" value="InterPro"/>
</dbReference>